<evidence type="ECO:0000313" key="15">
    <source>
        <dbReference type="Proteomes" id="UP000829720"/>
    </source>
</evidence>
<keyword evidence="4 10" id="KW-0812">Transmembrane</keyword>
<dbReference type="InterPro" id="IPR028168">
    <property type="entry name" value="KASH5_CC"/>
</dbReference>
<dbReference type="InterPro" id="IPR008677">
    <property type="entry name" value="MRVI1"/>
</dbReference>
<evidence type="ECO:0000256" key="8">
    <source>
        <dbReference type="SAM" id="Coils"/>
    </source>
</evidence>
<dbReference type="GO" id="GO:0016020">
    <property type="term" value="C:membrane"/>
    <property type="evidence" value="ECO:0007669"/>
    <property type="project" value="UniProtKB-SubCell"/>
</dbReference>
<evidence type="ECO:0000256" key="2">
    <source>
        <dbReference type="ARBA" id="ARBA00004496"/>
    </source>
</evidence>
<feature type="compositionally biased region" description="Acidic residues" evidence="9">
    <location>
        <begin position="1712"/>
        <end position="1722"/>
    </location>
</feature>
<keyword evidence="5 10" id="KW-1133">Transmembrane helix</keyword>
<feature type="region of interest" description="Disordered" evidence="9">
    <location>
        <begin position="227"/>
        <end position="250"/>
    </location>
</feature>
<comment type="subcellular location">
    <subcellularLocation>
        <location evidence="2">Cytoplasm</location>
    </subcellularLocation>
    <subcellularLocation>
        <location evidence="1">Membrane</location>
        <topology evidence="1">Single-pass membrane protein</topology>
    </subcellularLocation>
</comment>
<evidence type="ECO:0000256" key="10">
    <source>
        <dbReference type="SAM" id="Phobius"/>
    </source>
</evidence>
<feature type="domain" description="KASH5-like coiled-coil" evidence="13">
    <location>
        <begin position="270"/>
        <end position="357"/>
    </location>
</feature>
<keyword evidence="7 10" id="KW-0472">Membrane</keyword>
<feature type="region of interest" description="Disordered" evidence="9">
    <location>
        <begin position="890"/>
        <end position="1053"/>
    </location>
</feature>
<dbReference type="GO" id="GO:0005737">
    <property type="term" value="C:cytoplasm"/>
    <property type="evidence" value="ECO:0007669"/>
    <property type="project" value="UniProtKB-SubCell"/>
</dbReference>
<feature type="domain" description="Protein KASH5 EF-hand-like" evidence="12">
    <location>
        <begin position="137"/>
        <end position="201"/>
    </location>
</feature>
<feature type="compositionally biased region" description="Polar residues" evidence="9">
    <location>
        <begin position="1173"/>
        <end position="1184"/>
    </location>
</feature>
<dbReference type="EMBL" id="JAERUA010000015">
    <property type="protein sequence ID" value="KAI1889812.1"/>
    <property type="molecule type" value="Genomic_DNA"/>
</dbReference>
<reference evidence="14" key="1">
    <citation type="submission" date="2021-01" db="EMBL/GenBank/DDBJ databases">
        <authorList>
            <person name="Zahm M."/>
            <person name="Roques C."/>
            <person name="Cabau C."/>
            <person name="Klopp C."/>
            <person name="Donnadieu C."/>
            <person name="Jouanno E."/>
            <person name="Lampietro C."/>
            <person name="Louis A."/>
            <person name="Herpin A."/>
            <person name="Echchiki A."/>
            <person name="Berthelot C."/>
            <person name="Parey E."/>
            <person name="Roest-Crollius H."/>
            <person name="Braasch I."/>
            <person name="Postlethwait J."/>
            <person name="Bobe J."/>
            <person name="Montfort J."/>
            <person name="Bouchez O."/>
            <person name="Begum T."/>
            <person name="Mejri S."/>
            <person name="Adams A."/>
            <person name="Chen W.-J."/>
            <person name="Guiguen Y."/>
        </authorList>
    </citation>
    <scope>NUCLEOTIDE SEQUENCE</scope>
    <source>
        <tissue evidence="14">Blood</tissue>
    </source>
</reference>
<evidence type="ECO:0000313" key="14">
    <source>
        <dbReference type="EMBL" id="KAI1889812.1"/>
    </source>
</evidence>
<accession>A0A8T3D1F5</accession>
<feature type="compositionally biased region" description="Basic and acidic residues" evidence="9">
    <location>
        <begin position="1072"/>
        <end position="1090"/>
    </location>
</feature>
<proteinExistence type="predicted"/>
<evidence type="ECO:0008006" key="16">
    <source>
        <dbReference type="Google" id="ProtNLM"/>
    </source>
</evidence>
<feature type="region of interest" description="Disordered" evidence="9">
    <location>
        <begin position="796"/>
        <end position="877"/>
    </location>
</feature>
<feature type="compositionally biased region" description="Polar residues" evidence="9">
    <location>
        <begin position="1637"/>
        <end position="1646"/>
    </location>
</feature>
<feature type="transmembrane region" description="Helical" evidence="10">
    <location>
        <begin position="1762"/>
        <end position="1783"/>
    </location>
</feature>
<gene>
    <name evidence="14" type="ORF">AGOR_G00166780</name>
</gene>
<feature type="compositionally biased region" description="Basic and acidic residues" evidence="9">
    <location>
        <begin position="1220"/>
        <end position="1239"/>
    </location>
</feature>
<keyword evidence="11" id="KW-0732">Signal</keyword>
<feature type="region of interest" description="Disordered" evidence="9">
    <location>
        <begin position="70"/>
        <end position="92"/>
    </location>
</feature>
<evidence type="ECO:0000256" key="1">
    <source>
        <dbReference type="ARBA" id="ARBA00004167"/>
    </source>
</evidence>
<feature type="compositionally biased region" description="Polar residues" evidence="9">
    <location>
        <begin position="77"/>
        <end position="92"/>
    </location>
</feature>
<keyword evidence="6 8" id="KW-0175">Coiled coil</keyword>
<feature type="chain" id="PRO_5035931525" description="Protein MRVI1" evidence="11">
    <location>
        <begin position="28"/>
        <end position="1821"/>
    </location>
</feature>
<dbReference type="Pfam" id="PF05781">
    <property type="entry name" value="MRVI1"/>
    <property type="match status" value="1"/>
</dbReference>
<dbReference type="PANTHER" id="PTHR15352:SF2">
    <property type="entry name" value="INOSITOL 1,4,5-TRIPHOSPHATE RECEPTOR ASSOCIATED 1"/>
    <property type="match status" value="1"/>
</dbReference>
<dbReference type="Pfam" id="PF14658">
    <property type="entry name" value="EF-hand_9"/>
    <property type="match status" value="1"/>
</dbReference>
<evidence type="ECO:0000259" key="12">
    <source>
        <dbReference type="Pfam" id="PF14658"/>
    </source>
</evidence>
<organism evidence="14 15">
    <name type="scientific">Albula goreensis</name>
    <dbReference type="NCBI Taxonomy" id="1534307"/>
    <lineage>
        <taxon>Eukaryota</taxon>
        <taxon>Metazoa</taxon>
        <taxon>Chordata</taxon>
        <taxon>Craniata</taxon>
        <taxon>Vertebrata</taxon>
        <taxon>Euteleostomi</taxon>
        <taxon>Actinopterygii</taxon>
        <taxon>Neopterygii</taxon>
        <taxon>Teleostei</taxon>
        <taxon>Albuliformes</taxon>
        <taxon>Albulidae</taxon>
        <taxon>Albula</taxon>
    </lineage>
</organism>
<evidence type="ECO:0000256" key="6">
    <source>
        <dbReference type="ARBA" id="ARBA00023054"/>
    </source>
</evidence>
<feature type="compositionally biased region" description="Low complexity" evidence="9">
    <location>
        <begin position="982"/>
        <end position="993"/>
    </location>
</feature>
<sequence>MVVQAYCGSYSIRALIFSLLFSEGVMASESSMNGGQSFYTKQSEPEAWRGKATDNKPLYQLTETGAKVADRKGCRTPSLSQGSTTEFSNDSGLSCPEPGQFFENHERGWPNNLDHGGSFGEDANSSNGFSEEHILNITFDACDTTGKGEVQASKVMQYLQDMTAQSPHQGKLKTLYDMLDPEQKDHAVTRDTFHSTMRMWIGQCCQSSMQEDYCLTQKSSLTMATINGNDVSPSESETEAEGENETEAAAEAKTKVEFSKRDDECYCEWKDLLSTVDELKHARQRLSEQNRSLLRSMAQSEDTNLQLTLEITQLRAKLLSAQRATVRARSLSEELDEARRALKESQERLVQAQASTCTLNERFSHERTCEESRVVKLMRMNAEMREELDETLTLLAEKDNSICKKVKFIDELKISHLENLRIIEGLQLELMRLQDNSRQELLRFDMCTVDPQSPQGGCNPVSQTLSLQSEIQETQKGGNIEGGNSPICGLLPQYKQRVNFQGIPHQIRERELELQRDLREEVEGKLEEANRQTEMAKKTAAINWWRALKVEEDRTKAQEEASQASHSRDKAMERLQKAEATVQELQDKVHCLQAALRTTSQQTGNDEEREAAFPKVDASHQSKRKDVGVATDPMEESVGCAADGQGQGWDSAAERAMETWRKVEAMVNHAVKAVDLLHVSEGRIRQARERVEAASERVERVLSKAADAEAKLSEVETRILEKPEPTGPSQLADQGSAGMAFSKPRSKERPWNPTELESVSQFFQVHPGHTPNGGIISPGAGGGNCCTEAQDSNSYGTVSLTDTPTQAQVRPCSSDSQPSSVGDDSTGPSVPEPVSTQTACVESEAQDIGPVPEEPLQETQPAPNCKNAPESVGGSLTDLRSEVPAHSYICQSKPAGNGKSQAILTENPTPTDSVKAEENQIPRCANLRQCDSPPQTAPSSTSSAPHSVTPGTPFHPRIRPPLTPAMPTLPEEEEDSPEDLDSSSSSPVTSTPVGNKVVTMAFPTPSIVLPRKDVTSDQDSKPLEHSRPHSPRPRLSRNSSSSGPITTVDSTGNVIDLVKDQLPELQLSAKDKQKNLELLEEAKRVSDRFLSRRGRRSTSSLSESPTGGLSPNPTPQSSPVPSRSSSLTVPPQTAGLPSISTPHSSPVPSRSNSLTVPPQNAPEELGVNYVNPPANQQEDISPQDQEGLRKLVDWKPSEKRKVSSGTLAPRHAIPVSAREGSIKQRETCEPHLGGERGGRGLEATEEEGPRQGPPRRGPDDEAPATGVAKPVPRPASQQAPCTAEIKTIGAFPPLMRAVSWDTVGSFPGRSGGQGSSPKNEEALSFFDKSSESLFKSSGYKDFPVQPVKMQKLAKMREENKLIRNQSIVGSKLPELSETAEQERGPSPCPPPASPTEEEAKEKSDVMPNISDIMLRKLKLHRGLPGSTPPLTEKEVENAFVQLSLAFRNDNYTLETRLRQAERERNLTEENTEKELEEFKGFLKSSVTLWQTSEQRESYQRLLETVAVLHRLATRLSSRAEMVGAVRQEKRMNKATEVMMQYVENLKRTYEKDHAELMEFKKLANQNSNRCYGGSIDTGDDGVPRTSRSMSVTLGKALPRRRVSVAVVPKFNLLNIPGQTPPNAAGPLLPVLCEANNAKGSSPTDPAQQALAESGKTLADQEGEASTPAKPPCSPAEISSEVKAKIEEDAYNKGYQEGLKRSKELQELKEAEEKTEESQEELEEKEKDREMNEIKEKKYNSKYEKVLDILERLCPKLLRQNRLFWIVLTLFAVTFFLVNAFTYFTDHHSALGDVSAGKAMGPGKKKFFGWNMRLQPKNPTPE</sequence>
<feature type="compositionally biased region" description="Acidic residues" evidence="9">
    <location>
        <begin position="970"/>
        <end position="981"/>
    </location>
</feature>
<feature type="compositionally biased region" description="Acidic residues" evidence="9">
    <location>
        <begin position="236"/>
        <end position="248"/>
    </location>
</feature>
<feature type="compositionally biased region" description="Basic and acidic residues" evidence="9">
    <location>
        <begin position="1010"/>
        <end position="1027"/>
    </location>
</feature>
<evidence type="ECO:0000259" key="13">
    <source>
        <dbReference type="Pfam" id="PF14662"/>
    </source>
</evidence>
<keyword evidence="15" id="KW-1185">Reference proteome</keyword>
<evidence type="ECO:0000256" key="7">
    <source>
        <dbReference type="ARBA" id="ARBA00023136"/>
    </source>
</evidence>
<feature type="region of interest" description="Disordered" evidence="9">
    <location>
        <begin position="1301"/>
        <end position="1323"/>
    </location>
</feature>
<keyword evidence="3" id="KW-0963">Cytoplasm</keyword>
<feature type="coiled-coil region" evidence="8">
    <location>
        <begin position="677"/>
        <end position="718"/>
    </location>
</feature>
<feature type="region of interest" description="Disordered" evidence="9">
    <location>
        <begin position="1364"/>
        <end position="1404"/>
    </location>
</feature>
<dbReference type="Pfam" id="PF14662">
    <property type="entry name" value="KASH_CCD"/>
    <property type="match status" value="1"/>
</dbReference>
<evidence type="ECO:0000256" key="9">
    <source>
        <dbReference type="SAM" id="MobiDB-lite"/>
    </source>
</evidence>
<evidence type="ECO:0000256" key="4">
    <source>
        <dbReference type="ARBA" id="ARBA00022692"/>
    </source>
</evidence>
<dbReference type="GO" id="GO:0019934">
    <property type="term" value="P:cGMP-mediated signaling"/>
    <property type="evidence" value="ECO:0007669"/>
    <property type="project" value="TreeGrafter"/>
</dbReference>
<feature type="compositionally biased region" description="Low complexity" evidence="9">
    <location>
        <begin position="1119"/>
        <end position="1131"/>
    </location>
</feature>
<dbReference type="InterPro" id="IPR039508">
    <property type="entry name" value="KASH5_EF-hand-like_dom"/>
</dbReference>
<feature type="region of interest" description="Disordered" evidence="9">
    <location>
        <begin position="1705"/>
        <end position="1729"/>
    </location>
</feature>
<feature type="region of interest" description="Disordered" evidence="9">
    <location>
        <begin position="1072"/>
        <end position="1284"/>
    </location>
</feature>
<comment type="caution">
    <text evidence="14">The sequence shown here is derived from an EMBL/GenBank/DDBJ whole genome shotgun (WGS) entry which is preliminary data.</text>
</comment>
<feature type="compositionally biased region" description="Low complexity" evidence="9">
    <location>
        <begin position="1097"/>
        <end position="1111"/>
    </location>
</feature>
<feature type="compositionally biased region" description="Low complexity" evidence="9">
    <location>
        <begin position="932"/>
        <end position="950"/>
    </location>
</feature>
<feature type="coiled-coil region" evidence="8">
    <location>
        <begin position="276"/>
        <end position="355"/>
    </location>
</feature>
<feature type="region of interest" description="Disordered" evidence="9">
    <location>
        <begin position="1636"/>
        <end position="1678"/>
    </location>
</feature>
<feature type="compositionally biased region" description="Basic and acidic residues" evidence="9">
    <location>
        <begin position="1186"/>
        <end position="1201"/>
    </location>
</feature>
<feature type="compositionally biased region" description="Polar residues" evidence="9">
    <location>
        <begin position="898"/>
        <end position="912"/>
    </location>
</feature>
<feature type="region of interest" description="Disordered" evidence="9">
    <location>
        <begin position="599"/>
        <end position="625"/>
    </location>
</feature>
<evidence type="ECO:0000256" key="3">
    <source>
        <dbReference type="ARBA" id="ARBA00022490"/>
    </source>
</evidence>
<dbReference type="OrthoDB" id="10062605at2759"/>
<feature type="region of interest" description="Disordered" evidence="9">
    <location>
        <begin position="718"/>
        <end position="752"/>
    </location>
</feature>
<feature type="compositionally biased region" description="Polar residues" evidence="9">
    <location>
        <begin position="1138"/>
        <end position="1158"/>
    </location>
</feature>
<protein>
    <recommendedName>
        <fullName evidence="16">Protein MRVI1</fullName>
    </recommendedName>
</protein>
<name>A0A8T3D1F5_9TELE</name>
<evidence type="ECO:0000256" key="5">
    <source>
        <dbReference type="ARBA" id="ARBA00022989"/>
    </source>
</evidence>
<feature type="coiled-coil region" evidence="8">
    <location>
        <begin position="1450"/>
        <end position="1477"/>
    </location>
</feature>
<dbReference type="PANTHER" id="PTHR15352">
    <property type="entry name" value="LYMPHOID-RESTRICTED MEMBRANE PROTEIN, JAW1"/>
    <property type="match status" value="1"/>
</dbReference>
<evidence type="ECO:0000256" key="11">
    <source>
        <dbReference type="SAM" id="SignalP"/>
    </source>
</evidence>
<feature type="signal peptide" evidence="11">
    <location>
        <begin position="1"/>
        <end position="27"/>
    </location>
</feature>
<feature type="compositionally biased region" description="Polar residues" evidence="9">
    <location>
        <begin position="796"/>
        <end position="840"/>
    </location>
</feature>
<dbReference type="Proteomes" id="UP000829720">
    <property type="component" value="Unassembled WGS sequence"/>
</dbReference>